<protein>
    <recommendedName>
        <fullName evidence="3">Viral A-type inclusion protein</fullName>
    </recommendedName>
</protein>
<dbReference type="AlphaFoldDB" id="A0A2S7T905"/>
<evidence type="ECO:0000313" key="2">
    <source>
        <dbReference type="Proteomes" id="UP000239366"/>
    </source>
</evidence>
<comment type="caution">
    <text evidence="1">The sequence shown here is derived from an EMBL/GenBank/DDBJ whole genome shotgun (WGS) entry which is preliminary data.</text>
</comment>
<keyword evidence="2" id="KW-1185">Reference proteome</keyword>
<gene>
    <name evidence="1" type="ORF">BST99_12415</name>
</gene>
<organism evidence="1 2">
    <name type="scientific">Aureicoccus marinus</name>
    <dbReference type="NCBI Taxonomy" id="754435"/>
    <lineage>
        <taxon>Bacteria</taxon>
        <taxon>Pseudomonadati</taxon>
        <taxon>Bacteroidota</taxon>
        <taxon>Flavobacteriia</taxon>
        <taxon>Flavobacteriales</taxon>
        <taxon>Flavobacteriaceae</taxon>
        <taxon>Aureicoccus</taxon>
    </lineage>
</organism>
<accession>A0A2S7T905</accession>
<evidence type="ECO:0008006" key="3">
    <source>
        <dbReference type="Google" id="ProtNLM"/>
    </source>
</evidence>
<dbReference type="EMBL" id="MQVX01000001">
    <property type="protein sequence ID" value="PQJ16412.1"/>
    <property type="molecule type" value="Genomic_DNA"/>
</dbReference>
<dbReference type="Proteomes" id="UP000239366">
    <property type="component" value="Unassembled WGS sequence"/>
</dbReference>
<name>A0A2S7T905_9FLAO</name>
<proteinExistence type="predicted"/>
<dbReference type="RefSeq" id="WP_105002085.1">
    <property type="nucleotide sequence ID" value="NZ_MQVX01000001.1"/>
</dbReference>
<sequence>MHSSPKFLTFCFLVLTLAFVFCKDDNKQKEGSQQEQVDDSSAQMKEVMAIHDEVMPKMSELNAMIVKLEAEVDSTTVRGQEAAAIVLELQDAYKSMMTWMKDFSQGFTTEEIMDGSELNEEKKQLLNQEEEKVRIVRDKINGSLEKAKSFLDS</sequence>
<dbReference type="OrthoDB" id="1436925at2"/>
<reference evidence="2" key="1">
    <citation type="submission" date="2016-11" db="EMBL/GenBank/DDBJ databases">
        <title>Trade-off between light-utilization and light-protection in marine flavobacteria.</title>
        <authorList>
            <person name="Kumagai Y."/>
            <person name="Yoshizawa S."/>
            <person name="Kogure K."/>
        </authorList>
    </citation>
    <scope>NUCLEOTIDE SEQUENCE [LARGE SCALE GENOMIC DNA]</scope>
    <source>
        <strain evidence="2">SG-18</strain>
    </source>
</reference>
<evidence type="ECO:0000313" key="1">
    <source>
        <dbReference type="EMBL" id="PQJ16412.1"/>
    </source>
</evidence>